<sequence length="188" mass="21689">MSEKKKEIIRAAAELIHTKGYEPTKLSDIMKASDIGKGQFYHYFSSKRELGLTIVDYYAEMWDRELIQGIFQSSFSAEKKMENMLEWAVNYHVGTQGLSGCPFGNLAIEMSEHDEEFRLKINHLIDQWIYHLAHVMEDLRGKDQALQQARVIVAQIEGGILLMKSYQDISILKDVIEAIRLNYLNEGE</sequence>
<evidence type="ECO:0000256" key="4">
    <source>
        <dbReference type="PROSITE-ProRule" id="PRU00335"/>
    </source>
</evidence>
<dbReference type="InterPro" id="IPR054156">
    <property type="entry name" value="YxaF_TetR_C"/>
</dbReference>
<proteinExistence type="predicted"/>
<gene>
    <name evidence="6" type="ORF">SAMN05216353_10961</name>
</gene>
<dbReference type="InterPro" id="IPR036271">
    <property type="entry name" value="Tet_transcr_reg_TetR-rel_C_sf"/>
</dbReference>
<dbReference type="Pfam" id="PF00440">
    <property type="entry name" value="TetR_N"/>
    <property type="match status" value="1"/>
</dbReference>
<keyword evidence="3" id="KW-0804">Transcription</keyword>
<dbReference type="InterPro" id="IPR001647">
    <property type="entry name" value="HTH_TetR"/>
</dbReference>
<dbReference type="OrthoDB" id="9812484at2"/>
<dbReference type="Proteomes" id="UP000198897">
    <property type="component" value="Unassembled WGS sequence"/>
</dbReference>
<dbReference type="SUPFAM" id="SSF46689">
    <property type="entry name" value="Homeodomain-like"/>
    <property type="match status" value="1"/>
</dbReference>
<protein>
    <submittedName>
        <fullName evidence="6">Transcriptional regulator, TetR family</fullName>
    </submittedName>
</protein>
<organism evidence="6 7">
    <name type="scientific">Halobacillus alkaliphilus</name>
    <dbReference type="NCBI Taxonomy" id="396056"/>
    <lineage>
        <taxon>Bacteria</taxon>
        <taxon>Bacillati</taxon>
        <taxon>Bacillota</taxon>
        <taxon>Bacilli</taxon>
        <taxon>Bacillales</taxon>
        <taxon>Bacillaceae</taxon>
        <taxon>Halobacillus</taxon>
    </lineage>
</organism>
<dbReference type="Pfam" id="PF21993">
    <property type="entry name" value="TetR_C_13_2"/>
    <property type="match status" value="1"/>
</dbReference>
<evidence type="ECO:0000313" key="6">
    <source>
        <dbReference type="EMBL" id="SFF79443.1"/>
    </source>
</evidence>
<dbReference type="PRINTS" id="PR00455">
    <property type="entry name" value="HTHTETR"/>
</dbReference>
<dbReference type="EMBL" id="FOOG01000009">
    <property type="protein sequence ID" value="SFF79443.1"/>
    <property type="molecule type" value="Genomic_DNA"/>
</dbReference>
<evidence type="ECO:0000256" key="1">
    <source>
        <dbReference type="ARBA" id="ARBA00023015"/>
    </source>
</evidence>
<keyword evidence="7" id="KW-1185">Reference proteome</keyword>
<dbReference type="InterPro" id="IPR009057">
    <property type="entry name" value="Homeodomain-like_sf"/>
</dbReference>
<dbReference type="PANTHER" id="PTHR47506">
    <property type="entry name" value="TRANSCRIPTIONAL REGULATORY PROTEIN"/>
    <property type="match status" value="1"/>
</dbReference>
<dbReference type="AlphaFoldDB" id="A0A1I2LK26"/>
<evidence type="ECO:0000313" key="7">
    <source>
        <dbReference type="Proteomes" id="UP000198897"/>
    </source>
</evidence>
<dbReference type="Gene3D" id="1.10.357.10">
    <property type="entry name" value="Tetracycline Repressor, domain 2"/>
    <property type="match status" value="1"/>
</dbReference>
<feature type="domain" description="HTH tetR-type" evidence="5">
    <location>
        <begin position="2"/>
        <end position="62"/>
    </location>
</feature>
<name>A0A1I2LK26_9BACI</name>
<evidence type="ECO:0000256" key="3">
    <source>
        <dbReference type="ARBA" id="ARBA00023163"/>
    </source>
</evidence>
<feature type="DNA-binding region" description="H-T-H motif" evidence="4">
    <location>
        <begin position="25"/>
        <end position="44"/>
    </location>
</feature>
<evidence type="ECO:0000259" key="5">
    <source>
        <dbReference type="PROSITE" id="PS50977"/>
    </source>
</evidence>
<keyword evidence="2 4" id="KW-0238">DNA-binding</keyword>
<accession>A0A1I2LK26</accession>
<dbReference type="PANTHER" id="PTHR47506:SF1">
    <property type="entry name" value="HTH-TYPE TRANSCRIPTIONAL REGULATOR YJDC"/>
    <property type="match status" value="1"/>
</dbReference>
<reference evidence="7" key="1">
    <citation type="submission" date="2016-10" db="EMBL/GenBank/DDBJ databases">
        <authorList>
            <person name="Varghese N."/>
            <person name="Submissions S."/>
        </authorList>
    </citation>
    <scope>NUCLEOTIDE SEQUENCE [LARGE SCALE GENOMIC DNA]</scope>
    <source>
        <strain evidence="7">FP5</strain>
    </source>
</reference>
<dbReference type="GO" id="GO:0003677">
    <property type="term" value="F:DNA binding"/>
    <property type="evidence" value="ECO:0007669"/>
    <property type="project" value="UniProtKB-UniRule"/>
</dbReference>
<keyword evidence="1" id="KW-0805">Transcription regulation</keyword>
<dbReference type="SUPFAM" id="SSF48498">
    <property type="entry name" value="Tetracyclin repressor-like, C-terminal domain"/>
    <property type="match status" value="1"/>
</dbReference>
<evidence type="ECO:0000256" key="2">
    <source>
        <dbReference type="ARBA" id="ARBA00023125"/>
    </source>
</evidence>
<dbReference type="PROSITE" id="PS50977">
    <property type="entry name" value="HTH_TETR_2"/>
    <property type="match status" value="1"/>
</dbReference>